<feature type="domain" description="MacB-like periplasmic core" evidence="8">
    <location>
        <begin position="17"/>
        <end position="204"/>
    </location>
</feature>
<evidence type="ECO:0000256" key="4">
    <source>
        <dbReference type="ARBA" id="ARBA00022989"/>
    </source>
</evidence>
<comment type="caution">
    <text evidence="9">The sequence shown here is derived from an EMBL/GenBank/DDBJ whole genome shotgun (WGS) entry which is preliminary data.</text>
</comment>
<feature type="transmembrane region" description="Helical" evidence="6">
    <location>
        <begin position="285"/>
        <end position="309"/>
    </location>
</feature>
<evidence type="ECO:0000313" key="9">
    <source>
        <dbReference type="EMBL" id="OIN13975.1"/>
    </source>
</evidence>
<evidence type="ECO:0000256" key="2">
    <source>
        <dbReference type="ARBA" id="ARBA00022475"/>
    </source>
</evidence>
<dbReference type="PANTHER" id="PTHR43738">
    <property type="entry name" value="ABC TRANSPORTER, MEMBRANE PROTEIN"/>
    <property type="match status" value="1"/>
</dbReference>
<evidence type="ECO:0000256" key="5">
    <source>
        <dbReference type="ARBA" id="ARBA00023136"/>
    </source>
</evidence>
<dbReference type="EMBL" id="MDKE01000003">
    <property type="protein sequence ID" value="OIN13975.1"/>
    <property type="molecule type" value="Genomic_DNA"/>
</dbReference>
<evidence type="ECO:0000259" key="7">
    <source>
        <dbReference type="Pfam" id="PF02687"/>
    </source>
</evidence>
<dbReference type="Proteomes" id="UP000243073">
    <property type="component" value="Unassembled WGS sequence"/>
</dbReference>
<evidence type="ECO:0000313" key="10">
    <source>
        <dbReference type="Proteomes" id="UP000243073"/>
    </source>
</evidence>
<organism evidence="9 10">
    <name type="scientific">Oceanisphaera psychrotolerans</name>
    <dbReference type="NCBI Taxonomy" id="1414654"/>
    <lineage>
        <taxon>Bacteria</taxon>
        <taxon>Pseudomonadati</taxon>
        <taxon>Pseudomonadota</taxon>
        <taxon>Gammaproteobacteria</taxon>
        <taxon>Aeromonadales</taxon>
        <taxon>Aeromonadaceae</taxon>
        <taxon>Oceanisphaera</taxon>
    </lineage>
</organism>
<name>A0A1J4QHG8_9GAMM</name>
<keyword evidence="5 6" id="KW-0472">Membrane</keyword>
<sequence>MLILALKSLWARRLTAGLTLSAIAISVMLLVGVEKVRVELKDSFARTLSGTDLIVGARTGQINLLLYSVFRLGNPTNNISWDSYQRISQQKHVAWTIPIALGDSHKGFRVLGTNQDYFRHYAYGRNQPLTMAEGRPFGDTFEAVIGADVANTLGYRPGDPLIIAHGAGNTSFSQHDDLPFTLVGILAPTGTPVDKTVHVRLDGLEAIHLGWQSGRQTRSLSPEQLRAADLTPDSITAFLVGMNSKVQIFGLQRAINGYRAEPLSAILPGSALHELWILLGIAEKAIAFIALFVVVAGLLGMLTTLLAGLSARRRELAILRALGAGPRHLFGLLALEAALLTALGVLLGLALLYGSLQLLAPLVQAQYGLLLYPGLPEAGEWRLVGLTLLAGMIIGLLPAARAYGYSVNDGMSINH</sequence>
<feature type="transmembrane region" description="Helical" evidence="6">
    <location>
        <begin position="381"/>
        <end position="403"/>
    </location>
</feature>
<dbReference type="AlphaFoldDB" id="A0A1J4QHG8"/>
<gene>
    <name evidence="9" type="ORF">BFR47_08655</name>
</gene>
<dbReference type="InterPro" id="IPR003838">
    <property type="entry name" value="ABC3_permease_C"/>
</dbReference>
<evidence type="ECO:0000256" key="6">
    <source>
        <dbReference type="SAM" id="Phobius"/>
    </source>
</evidence>
<keyword evidence="3 6" id="KW-0812">Transmembrane</keyword>
<protein>
    <submittedName>
        <fullName evidence="9">Peptide ABC transporter permease</fullName>
    </submittedName>
</protein>
<dbReference type="RefSeq" id="WP_071471340.1">
    <property type="nucleotide sequence ID" value="NZ_MDKE01000003.1"/>
</dbReference>
<evidence type="ECO:0000256" key="3">
    <source>
        <dbReference type="ARBA" id="ARBA00022692"/>
    </source>
</evidence>
<proteinExistence type="predicted"/>
<evidence type="ECO:0000259" key="8">
    <source>
        <dbReference type="Pfam" id="PF12704"/>
    </source>
</evidence>
<dbReference type="Pfam" id="PF12704">
    <property type="entry name" value="MacB_PCD"/>
    <property type="match status" value="1"/>
</dbReference>
<dbReference type="GO" id="GO:0005886">
    <property type="term" value="C:plasma membrane"/>
    <property type="evidence" value="ECO:0007669"/>
    <property type="project" value="UniProtKB-SubCell"/>
</dbReference>
<dbReference type="OrthoDB" id="9784014at2"/>
<dbReference type="STRING" id="1414654.BFR47_08655"/>
<dbReference type="Pfam" id="PF02687">
    <property type="entry name" value="FtsX"/>
    <property type="match status" value="1"/>
</dbReference>
<feature type="transmembrane region" description="Helical" evidence="6">
    <location>
        <begin position="329"/>
        <end position="353"/>
    </location>
</feature>
<feature type="domain" description="ABC3 transporter permease C-terminal" evidence="7">
    <location>
        <begin position="288"/>
        <end position="404"/>
    </location>
</feature>
<dbReference type="InterPro" id="IPR051125">
    <property type="entry name" value="ABC-4/HrtB_transporter"/>
</dbReference>
<evidence type="ECO:0000256" key="1">
    <source>
        <dbReference type="ARBA" id="ARBA00004651"/>
    </source>
</evidence>
<keyword evidence="10" id="KW-1185">Reference proteome</keyword>
<dbReference type="InterPro" id="IPR025857">
    <property type="entry name" value="MacB_PCD"/>
</dbReference>
<reference evidence="9 10" key="1">
    <citation type="submission" date="2016-07" db="EMBL/GenBank/DDBJ databases">
        <title>Draft Genome Sequence of Oceanisphaera psychrotolerans, isolated from coastal sediment samples.</title>
        <authorList>
            <person name="Zhuo S."/>
            <person name="Ruan Z."/>
        </authorList>
    </citation>
    <scope>NUCLEOTIDE SEQUENCE [LARGE SCALE GENOMIC DNA]</scope>
    <source>
        <strain evidence="9 10">LAM-WHM-ZC</strain>
    </source>
</reference>
<dbReference type="PANTHER" id="PTHR43738:SF2">
    <property type="entry name" value="ABC TRANSPORTER PERMEASE"/>
    <property type="match status" value="1"/>
</dbReference>
<comment type="subcellular location">
    <subcellularLocation>
        <location evidence="1">Cell membrane</location>
        <topology evidence="1">Multi-pass membrane protein</topology>
    </subcellularLocation>
</comment>
<keyword evidence="4 6" id="KW-1133">Transmembrane helix</keyword>
<accession>A0A1J4QHG8</accession>
<keyword evidence="2" id="KW-1003">Cell membrane</keyword>